<comment type="caution">
    <text evidence="1">The sequence shown here is derived from an EMBL/GenBank/DDBJ whole genome shotgun (WGS) entry which is preliminary data.</text>
</comment>
<proteinExistence type="predicted"/>
<reference evidence="1 2" key="1">
    <citation type="submission" date="2024-12" db="EMBL/GenBank/DDBJ databases">
        <title>The unique morphological basis and parallel evolutionary history of personate flowers in Penstemon.</title>
        <authorList>
            <person name="Depatie T.H."/>
            <person name="Wessinger C.A."/>
        </authorList>
    </citation>
    <scope>NUCLEOTIDE SEQUENCE [LARGE SCALE GENOMIC DNA]</scope>
    <source>
        <strain evidence="1">WTNN_2</strain>
        <tissue evidence="1">Leaf</tissue>
    </source>
</reference>
<dbReference type="Proteomes" id="UP001634393">
    <property type="component" value="Unassembled WGS sequence"/>
</dbReference>
<dbReference type="AlphaFoldDB" id="A0ABD3T2C8"/>
<evidence type="ECO:0000313" key="2">
    <source>
        <dbReference type="Proteomes" id="UP001634393"/>
    </source>
</evidence>
<sequence>MVFPTLIPNAFLTAGNKRYTRRFFSHSRCFFCAGNSFNFPAHFQWF</sequence>
<organism evidence="1 2">
    <name type="scientific">Penstemon smallii</name>
    <dbReference type="NCBI Taxonomy" id="265156"/>
    <lineage>
        <taxon>Eukaryota</taxon>
        <taxon>Viridiplantae</taxon>
        <taxon>Streptophyta</taxon>
        <taxon>Embryophyta</taxon>
        <taxon>Tracheophyta</taxon>
        <taxon>Spermatophyta</taxon>
        <taxon>Magnoliopsida</taxon>
        <taxon>eudicotyledons</taxon>
        <taxon>Gunneridae</taxon>
        <taxon>Pentapetalae</taxon>
        <taxon>asterids</taxon>
        <taxon>lamiids</taxon>
        <taxon>Lamiales</taxon>
        <taxon>Plantaginaceae</taxon>
        <taxon>Cheloneae</taxon>
        <taxon>Penstemon</taxon>
    </lineage>
</organism>
<evidence type="ECO:0000313" key="1">
    <source>
        <dbReference type="EMBL" id="KAL3831054.1"/>
    </source>
</evidence>
<keyword evidence="2" id="KW-1185">Reference proteome</keyword>
<accession>A0ABD3T2C8</accession>
<gene>
    <name evidence="1" type="ORF">ACJIZ3_019856</name>
</gene>
<dbReference type="EMBL" id="JBJXBP010000005">
    <property type="protein sequence ID" value="KAL3831054.1"/>
    <property type="molecule type" value="Genomic_DNA"/>
</dbReference>
<name>A0ABD3T2C8_9LAMI</name>
<protein>
    <submittedName>
        <fullName evidence="1">Uncharacterized protein</fullName>
    </submittedName>
</protein>